<sequence>MPLSKLSVMVVEDHGFQRRMALRLLTDLGIGEVSEAADGNGALYLLENGGAPPDVLLVDLDMPGMDGIEFIGHVAQRQLARAVIVASALDPALLNTVQTMARAYGLRVLGSVEKPLTRDKLASVLGSYDEELHAHDVDEVIDVTVDAVREAMARNEIEPWFQPQVELGNGKPVAVEALARWRRRDGRIVHPAHFIPLVEDEGLVGQLTDYMLVQSCRWKHYWDQRGLRLNVAVNVSPHILTDETAADRYQDIVRQQGVEPNEVVLEITESSLMADAARGLGVLARLRLKGFGLSIDDFGTGYSSLAQLSQIPFTELKIDQGFVSGAQLQPRKRAVIEASLDLARKLQLDVVAEGVETVEQWQMLADLGCGMAQGHLIAAPVPPDELPAVLSRWRRPEF</sequence>
<dbReference type="InterPro" id="IPR035919">
    <property type="entry name" value="EAL_sf"/>
</dbReference>
<dbReference type="InterPro" id="IPR001633">
    <property type="entry name" value="EAL_dom"/>
</dbReference>
<dbReference type="Pfam" id="PF00563">
    <property type="entry name" value="EAL"/>
    <property type="match status" value="1"/>
</dbReference>
<dbReference type="SMART" id="SM00448">
    <property type="entry name" value="REC"/>
    <property type="match status" value="1"/>
</dbReference>
<dbReference type="EMBL" id="JAVDVW010000002">
    <property type="protein sequence ID" value="MDR7100163.1"/>
    <property type="molecule type" value="Genomic_DNA"/>
</dbReference>
<accession>A0ABU1VSG5</accession>
<dbReference type="InterPro" id="IPR050706">
    <property type="entry name" value="Cyclic-di-GMP_PDE-like"/>
</dbReference>
<keyword evidence="5" id="KW-1185">Reference proteome</keyword>
<comment type="caution">
    <text evidence="4">The sequence shown here is derived from an EMBL/GenBank/DDBJ whole genome shotgun (WGS) entry which is preliminary data.</text>
</comment>
<feature type="modified residue" description="4-aspartylphosphate" evidence="1">
    <location>
        <position position="59"/>
    </location>
</feature>
<evidence type="ECO:0000313" key="5">
    <source>
        <dbReference type="Proteomes" id="UP001267878"/>
    </source>
</evidence>
<evidence type="ECO:0000259" key="2">
    <source>
        <dbReference type="PROSITE" id="PS50110"/>
    </source>
</evidence>
<feature type="domain" description="Response regulatory" evidence="2">
    <location>
        <begin position="7"/>
        <end position="129"/>
    </location>
</feature>
<name>A0ABU1VSG5_9GAMM</name>
<dbReference type="PANTHER" id="PTHR33121:SF79">
    <property type="entry name" value="CYCLIC DI-GMP PHOSPHODIESTERASE PDED-RELATED"/>
    <property type="match status" value="1"/>
</dbReference>
<dbReference type="PROSITE" id="PS50883">
    <property type="entry name" value="EAL"/>
    <property type="match status" value="1"/>
</dbReference>
<evidence type="ECO:0000259" key="3">
    <source>
        <dbReference type="PROSITE" id="PS50883"/>
    </source>
</evidence>
<dbReference type="Pfam" id="PF00072">
    <property type="entry name" value="Response_reg"/>
    <property type="match status" value="1"/>
</dbReference>
<evidence type="ECO:0000313" key="4">
    <source>
        <dbReference type="EMBL" id="MDR7100163.1"/>
    </source>
</evidence>
<dbReference type="Proteomes" id="UP001267878">
    <property type="component" value="Unassembled WGS sequence"/>
</dbReference>
<dbReference type="SUPFAM" id="SSF52172">
    <property type="entry name" value="CheY-like"/>
    <property type="match status" value="1"/>
</dbReference>
<dbReference type="RefSeq" id="WP_310054776.1">
    <property type="nucleotide sequence ID" value="NZ_JAVDVW010000002.1"/>
</dbReference>
<dbReference type="CDD" id="cd01948">
    <property type="entry name" value="EAL"/>
    <property type="match status" value="1"/>
</dbReference>
<dbReference type="InterPro" id="IPR001789">
    <property type="entry name" value="Sig_transdc_resp-reg_receiver"/>
</dbReference>
<dbReference type="Gene3D" id="3.20.20.450">
    <property type="entry name" value="EAL domain"/>
    <property type="match status" value="1"/>
</dbReference>
<dbReference type="SMART" id="SM00052">
    <property type="entry name" value="EAL"/>
    <property type="match status" value="1"/>
</dbReference>
<organism evidence="4 5">
    <name type="scientific">Agrilutibacter niabensis</name>
    <dbReference type="NCBI Taxonomy" id="380628"/>
    <lineage>
        <taxon>Bacteria</taxon>
        <taxon>Pseudomonadati</taxon>
        <taxon>Pseudomonadota</taxon>
        <taxon>Gammaproteobacteria</taxon>
        <taxon>Lysobacterales</taxon>
        <taxon>Lysobacteraceae</taxon>
        <taxon>Agrilutibacter</taxon>
    </lineage>
</organism>
<proteinExistence type="predicted"/>
<dbReference type="PROSITE" id="PS50110">
    <property type="entry name" value="RESPONSE_REGULATORY"/>
    <property type="match status" value="1"/>
</dbReference>
<dbReference type="InterPro" id="IPR011006">
    <property type="entry name" value="CheY-like_superfamily"/>
</dbReference>
<protein>
    <submittedName>
        <fullName evidence="4">EAL domain-containing protein (Putative c-di-GMP-specific phosphodiesterase class I)/FixJ family two-component response regulator</fullName>
    </submittedName>
</protein>
<reference evidence="4 5" key="1">
    <citation type="submission" date="2023-07" db="EMBL/GenBank/DDBJ databases">
        <title>Sorghum-associated microbial communities from plants grown in Nebraska, USA.</title>
        <authorList>
            <person name="Schachtman D."/>
        </authorList>
    </citation>
    <scope>NUCLEOTIDE SEQUENCE [LARGE SCALE GENOMIC DNA]</scope>
    <source>
        <strain evidence="4 5">BE187</strain>
    </source>
</reference>
<gene>
    <name evidence="4" type="ORF">J2X04_002544</name>
</gene>
<keyword evidence="1" id="KW-0597">Phosphoprotein</keyword>
<dbReference type="SUPFAM" id="SSF141868">
    <property type="entry name" value="EAL domain-like"/>
    <property type="match status" value="1"/>
</dbReference>
<feature type="domain" description="EAL" evidence="3">
    <location>
        <begin position="141"/>
        <end position="394"/>
    </location>
</feature>
<evidence type="ECO:0000256" key="1">
    <source>
        <dbReference type="PROSITE-ProRule" id="PRU00169"/>
    </source>
</evidence>
<dbReference type="PANTHER" id="PTHR33121">
    <property type="entry name" value="CYCLIC DI-GMP PHOSPHODIESTERASE PDEF"/>
    <property type="match status" value="1"/>
</dbReference>
<dbReference type="Gene3D" id="3.40.50.2300">
    <property type="match status" value="1"/>
</dbReference>